<feature type="transmembrane region" description="Helical" evidence="6">
    <location>
        <begin position="342"/>
        <end position="365"/>
    </location>
</feature>
<dbReference type="PANTHER" id="PTHR11040">
    <property type="entry name" value="ZINC/IRON TRANSPORTER"/>
    <property type="match status" value="1"/>
</dbReference>
<dbReference type="GO" id="GO:0005385">
    <property type="term" value="F:zinc ion transmembrane transporter activity"/>
    <property type="evidence" value="ECO:0007669"/>
    <property type="project" value="TreeGrafter"/>
</dbReference>
<keyword evidence="9" id="KW-1185">Reference proteome</keyword>
<feature type="transmembrane region" description="Helical" evidence="6">
    <location>
        <begin position="153"/>
        <end position="173"/>
    </location>
</feature>
<evidence type="ECO:0000256" key="4">
    <source>
        <dbReference type="ARBA" id="ARBA00023136"/>
    </source>
</evidence>
<evidence type="ECO:0000256" key="3">
    <source>
        <dbReference type="ARBA" id="ARBA00022989"/>
    </source>
</evidence>
<evidence type="ECO:0000256" key="6">
    <source>
        <dbReference type="SAM" id="Phobius"/>
    </source>
</evidence>
<dbReference type="AlphaFoldDB" id="A0A1R1X1C6"/>
<dbReference type="OrthoDB" id="448280at2759"/>
<evidence type="ECO:0000313" key="8">
    <source>
        <dbReference type="EMBL" id="OMJ08397.1"/>
    </source>
</evidence>
<dbReference type="PANTHER" id="PTHR11040:SF44">
    <property type="entry name" value="PROTEIN ZNTC-RELATED"/>
    <property type="match status" value="1"/>
</dbReference>
<keyword evidence="3 6" id="KW-1133">Transmembrane helix</keyword>
<dbReference type="InterPro" id="IPR003689">
    <property type="entry name" value="ZIP"/>
</dbReference>
<organism evidence="8 9">
    <name type="scientific">Smittium culicis</name>
    <dbReference type="NCBI Taxonomy" id="133412"/>
    <lineage>
        <taxon>Eukaryota</taxon>
        <taxon>Fungi</taxon>
        <taxon>Fungi incertae sedis</taxon>
        <taxon>Zoopagomycota</taxon>
        <taxon>Kickxellomycotina</taxon>
        <taxon>Harpellomycetes</taxon>
        <taxon>Harpellales</taxon>
        <taxon>Legeriomycetaceae</taxon>
        <taxon>Smittium</taxon>
    </lineage>
</organism>
<dbReference type="Proteomes" id="UP000187283">
    <property type="component" value="Unassembled WGS sequence"/>
</dbReference>
<dbReference type="EMBL" id="LSSN01005807">
    <property type="protein sequence ID" value="OMJ08397.1"/>
    <property type="molecule type" value="Genomic_DNA"/>
</dbReference>
<evidence type="ECO:0000256" key="5">
    <source>
        <dbReference type="SAM" id="MobiDB-lite"/>
    </source>
</evidence>
<name>A0A1R1X1C6_9FUNG</name>
<comment type="caution">
    <text evidence="8">The sequence shown here is derived from an EMBL/GenBank/DDBJ whole genome shotgun (WGS) entry which is preliminary data.</text>
</comment>
<evidence type="ECO:0000256" key="7">
    <source>
        <dbReference type="SAM" id="SignalP"/>
    </source>
</evidence>
<feature type="transmembrane region" description="Helical" evidence="6">
    <location>
        <begin position="114"/>
        <end position="133"/>
    </location>
</feature>
<evidence type="ECO:0000256" key="1">
    <source>
        <dbReference type="ARBA" id="ARBA00004141"/>
    </source>
</evidence>
<keyword evidence="7" id="KW-0732">Signal</keyword>
<evidence type="ECO:0000313" key="9">
    <source>
        <dbReference type="Proteomes" id="UP000187283"/>
    </source>
</evidence>
<keyword evidence="4 6" id="KW-0472">Membrane</keyword>
<feature type="transmembrane region" description="Helical" evidence="6">
    <location>
        <begin position="79"/>
        <end position="102"/>
    </location>
</feature>
<reference evidence="8 9" key="1">
    <citation type="submission" date="2017-01" db="EMBL/GenBank/DDBJ databases">
        <authorList>
            <person name="Mah S.A."/>
            <person name="Swanson W.J."/>
            <person name="Moy G.W."/>
            <person name="Vacquier V.D."/>
        </authorList>
    </citation>
    <scope>NUCLEOTIDE SEQUENCE [LARGE SCALE GENOMIC DNA]</scope>
    <source>
        <strain evidence="8 9">GSMNP</strain>
    </source>
</reference>
<proteinExistence type="predicted"/>
<feature type="region of interest" description="Disordered" evidence="5">
    <location>
        <begin position="33"/>
        <end position="63"/>
    </location>
</feature>
<dbReference type="STRING" id="133412.A0A1R1X1C6"/>
<protein>
    <submittedName>
        <fullName evidence="8">Zinc transporter 5</fullName>
    </submittedName>
</protein>
<keyword evidence="2 6" id="KW-0812">Transmembrane</keyword>
<feature type="chain" id="PRO_5012300213" evidence="7">
    <location>
        <begin position="27"/>
        <end position="406"/>
    </location>
</feature>
<evidence type="ECO:0000256" key="2">
    <source>
        <dbReference type="ARBA" id="ARBA00022692"/>
    </source>
</evidence>
<dbReference type="GO" id="GO:0005886">
    <property type="term" value="C:plasma membrane"/>
    <property type="evidence" value="ECO:0007669"/>
    <property type="project" value="TreeGrafter"/>
</dbReference>
<accession>A0A1R1X1C6</accession>
<gene>
    <name evidence="8" type="ORF">AYI70_g11578</name>
</gene>
<feature type="signal peptide" evidence="7">
    <location>
        <begin position="1"/>
        <end position="26"/>
    </location>
</feature>
<feature type="transmembrane region" description="Helical" evidence="6">
    <location>
        <begin position="311"/>
        <end position="330"/>
    </location>
</feature>
<sequence>MKISSGFKARLYTLAIFFGLIICVSSTTTGNASQNQIEKRQGHSHAGHSHGTSEHGSDGDEELNCSASGVSDWSLSLQLISLFVIMFAGGIGAFIPVIGYHIRSLRLPTNLIETMKFFGIGVILSTAIIHIYPPANGYLNDPCVGGLMGDYSGWPGVIFMLAIFFMHASEYILTAKLVNKNEADTGYAVKPAQHSEDVENFAVHTSHTHVHGASIGGGISKNALSTYLLELCVAMHSITVGLAMGLTPKDETLVLCIAVAFHQLFEGFAIGDRLSRLNGGFDNNAIETATTTNNSGEVIAVKPTKKGSMKVMFLGSIIYMLATPLGQAIGMGLHSVFSYKSAGYLITLGILEAASAGILVYVALVNLITEEFSSLSFRNSSKGKQVAGFIAMYLGAAAMAVIGKWA</sequence>
<feature type="transmembrane region" description="Helical" evidence="6">
    <location>
        <begin position="386"/>
        <end position="405"/>
    </location>
</feature>
<dbReference type="Pfam" id="PF02535">
    <property type="entry name" value="Zip"/>
    <property type="match status" value="2"/>
</dbReference>
<comment type="subcellular location">
    <subcellularLocation>
        <location evidence="1">Membrane</location>
        <topology evidence="1">Multi-pass membrane protein</topology>
    </subcellularLocation>
</comment>